<proteinExistence type="inferred from homology"/>
<dbReference type="PANTHER" id="PTHR43293:SF3">
    <property type="entry name" value="CHOLESTEROL RING-CLEAVING HYDROLASE IPDB SUBUNIT"/>
    <property type="match status" value="1"/>
</dbReference>
<gene>
    <name evidence="2" type="ORF">KG104_08990</name>
</gene>
<dbReference type="InterPro" id="IPR004165">
    <property type="entry name" value="CoA_trans_fam_I"/>
</dbReference>
<dbReference type="PANTHER" id="PTHR43293">
    <property type="entry name" value="ACETATE COA-TRANSFERASE YDIF"/>
    <property type="match status" value="1"/>
</dbReference>
<dbReference type="Proteomes" id="UP000680588">
    <property type="component" value="Chromosome"/>
</dbReference>
<dbReference type="KEGG" id="asun:KG104_08990"/>
<organism evidence="2 3">
    <name type="scientific">Arthrobacter sunyaminii</name>
    <dbReference type="NCBI Taxonomy" id="2816859"/>
    <lineage>
        <taxon>Bacteria</taxon>
        <taxon>Bacillati</taxon>
        <taxon>Actinomycetota</taxon>
        <taxon>Actinomycetes</taxon>
        <taxon>Micrococcales</taxon>
        <taxon>Micrococcaceae</taxon>
        <taxon>Arthrobacter</taxon>
    </lineage>
</organism>
<evidence type="ECO:0000313" key="3">
    <source>
        <dbReference type="Proteomes" id="UP000680588"/>
    </source>
</evidence>
<name>A0A975S423_9MICC</name>
<dbReference type="GO" id="GO:0008410">
    <property type="term" value="F:CoA-transferase activity"/>
    <property type="evidence" value="ECO:0007669"/>
    <property type="project" value="InterPro"/>
</dbReference>
<accession>A0A975S423</accession>
<dbReference type="Pfam" id="PF01144">
    <property type="entry name" value="CoA_trans"/>
    <property type="match status" value="1"/>
</dbReference>
<sequence length="256" mass="27479">MRGWAMREITTAEVAVAACSDLFRGQAEILASPAGIVPTVGVRLALLTHAPDLMISDGESTILGDVPAVDRPSTVSAGYLPYRELFELIAAGRRHVVMGGAQLDRMGNQNLSVIGDHAKPARQLLGTRAAATNTVNHTTSYWIARHSRRTFVESVDFVTGVGNDRACAAGPAASRFHRLHRVVTNLGVFDFSAPDGGMAVVSAHPGVSFDEIQAATGFPLHTAGTVPTTRLPDERELQLIREVLDPRKRREDEVPA</sequence>
<dbReference type="InterPro" id="IPR037171">
    <property type="entry name" value="NagB/RpiA_transferase-like"/>
</dbReference>
<comment type="similarity">
    <text evidence="1">Belongs to the 3-oxoacid CoA-transferase subunit B family.</text>
</comment>
<dbReference type="EMBL" id="CP076456">
    <property type="protein sequence ID" value="QWQ34708.1"/>
    <property type="molecule type" value="Genomic_DNA"/>
</dbReference>
<reference evidence="2" key="1">
    <citation type="submission" date="2021-06" db="EMBL/GenBank/DDBJ databases">
        <title>Novel species in genus Arthrobacter.</title>
        <authorList>
            <person name="Zhang G."/>
        </authorList>
    </citation>
    <scope>NUCLEOTIDE SEQUENCE</scope>
    <source>
        <strain evidence="2">Zg-ZUI122</strain>
    </source>
</reference>
<keyword evidence="3" id="KW-1185">Reference proteome</keyword>
<dbReference type="SUPFAM" id="SSF100950">
    <property type="entry name" value="NagB/RpiA/CoA transferase-like"/>
    <property type="match status" value="1"/>
</dbReference>
<dbReference type="AlphaFoldDB" id="A0A975S423"/>
<evidence type="ECO:0000313" key="2">
    <source>
        <dbReference type="EMBL" id="QWQ34708.1"/>
    </source>
</evidence>
<evidence type="ECO:0000256" key="1">
    <source>
        <dbReference type="ARBA" id="ARBA00007047"/>
    </source>
</evidence>
<dbReference type="Gene3D" id="3.40.1080.10">
    <property type="entry name" value="Glutaconate Coenzyme A-transferase"/>
    <property type="match status" value="1"/>
</dbReference>
<protein>
    <submittedName>
        <fullName evidence="2">CoA-transferase</fullName>
    </submittedName>
</protein>
<dbReference type="SMART" id="SM00882">
    <property type="entry name" value="CoA_trans"/>
    <property type="match status" value="1"/>
</dbReference>